<dbReference type="EMBL" id="CAIX01000187">
    <property type="protein sequence ID" value="CCI10264.1"/>
    <property type="molecule type" value="Genomic_DNA"/>
</dbReference>
<dbReference type="InParanoid" id="A0A024FUC0"/>
<organism evidence="1 2">
    <name type="scientific">Albugo candida</name>
    <dbReference type="NCBI Taxonomy" id="65357"/>
    <lineage>
        <taxon>Eukaryota</taxon>
        <taxon>Sar</taxon>
        <taxon>Stramenopiles</taxon>
        <taxon>Oomycota</taxon>
        <taxon>Peronosporomycetes</taxon>
        <taxon>Albuginales</taxon>
        <taxon>Albuginaceae</taxon>
        <taxon>Albugo</taxon>
    </lineage>
</organism>
<dbReference type="AlphaFoldDB" id="A0A024FUC0"/>
<keyword evidence="2" id="KW-1185">Reference proteome</keyword>
<dbReference type="Proteomes" id="UP000053237">
    <property type="component" value="Unassembled WGS sequence"/>
</dbReference>
<accession>A0A024FUC0</accession>
<reference evidence="1 2" key="1">
    <citation type="submission" date="2012-05" db="EMBL/GenBank/DDBJ databases">
        <title>Recombination and specialization in a pathogen metapopulation.</title>
        <authorList>
            <person name="Gardiner A."/>
            <person name="Kemen E."/>
            <person name="Schultz-Larsen T."/>
            <person name="MacLean D."/>
            <person name="Van Oosterhout C."/>
            <person name="Jones J.D.G."/>
        </authorList>
    </citation>
    <scope>NUCLEOTIDE SEQUENCE [LARGE SCALE GENOMIC DNA]</scope>
    <source>
        <strain evidence="1 2">Ac Nc2</strain>
    </source>
</reference>
<gene>
    <name evidence="1" type="ORF">BN9_088270</name>
</gene>
<comment type="caution">
    <text evidence="1">The sequence shown here is derived from an EMBL/GenBank/DDBJ whole genome shotgun (WGS) entry which is preliminary data.</text>
</comment>
<evidence type="ECO:0000313" key="2">
    <source>
        <dbReference type="Proteomes" id="UP000053237"/>
    </source>
</evidence>
<dbReference type="OrthoDB" id="78439at2759"/>
<protein>
    <submittedName>
        <fullName evidence="1">Uncharacterized protein</fullName>
    </submittedName>
</protein>
<proteinExistence type="predicted"/>
<sequence>MQHPIEQVYTGSSSRKERLDYIFMSRFTQVGIQKLDLSDQKCKEMSRTKLHNLSSRHHPRRGHCHCVIRLLDYIFSCRSKQIVINFGVP</sequence>
<evidence type="ECO:0000313" key="1">
    <source>
        <dbReference type="EMBL" id="CCI10264.1"/>
    </source>
</evidence>
<name>A0A024FUC0_9STRA</name>